<reference evidence="3 4" key="1">
    <citation type="journal article" date="2016" name="PLoS ONE">
        <title>Complete Genome Sequence and Comparative Genomics of a Novel Myxobacterium Myxococcus hansupus.</title>
        <authorList>
            <person name="Sharma G."/>
            <person name="Narwani T."/>
            <person name="Subramanian S."/>
        </authorList>
    </citation>
    <scope>NUCLEOTIDE SEQUENCE [LARGE SCALE GENOMIC DNA]</scope>
    <source>
        <strain evidence="4">mixupus</strain>
    </source>
</reference>
<dbReference type="GO" id="GO:0003700">
    <property type="term" value="F:DNA-binding transcription factor activity"/>
    <property type="evidence" value="ECO:0007669"/>
    <property type="project" value="TreeGrafter"/>
</dbReference>
<dbReference type="CDD" id="cd00093">
    <property type="entry name" value="HTH_XRE"/>
    <property type="match status" value="1"/>
</dbReference>
<gene>
    <name evidence="3" type="ORF">A176_001031</name>
</gene>
<dbReference type="PATRIC" id="fig|1297742.4.peg.1046"/>
<evidence type="ECO:0000313" key="3">
    <source>
        <dbReference type="EMBL" id="AKQ64119.1"/>
    </source>
</evidence>
<dbReference type="PROSITE" id="PS50943">
    <property type="entry name" value="HTH_CROC1"/>
    <property type="match status" value="1"/>
</dbReference>
<accession>A0A0H4WMY2</accession>
<sequence>MAMPPEPQDAFTLSGHLQGLARRIRALRERRGLTQEDFAARCGISVSFASLLERGERSPSYETLLQVSAALQLPLYELLRLEDPQDAGIHRLETFIRAQGLSRADVDRLLTVAEVMFNEPSPRGGADPAPAPRVEPARCGEPGCEKPLLARGLCAAHYHRERRRKAAGSETGGA</sequence>
<dbReference type="SMART" id="SM00530">
    <property type="entry name" value="HTH_XRE"/>
    <property type="match status" value="1"/>
</dbReference>
<dbReference type="SUPFAM" id="SSF47413">
    <property type="entry name" value="lambda repressor-like DNA-binding domains"/>
    <property type="match status" value="1"/>
</dbReference>
<dbReference type="PANTHER" id="PTHR46797">
    <property type="entry name" value="HTH-TYPE TRANSCRIPTIONAL REGULATOR"/>
    <property type="match status" value="1"/>
</dbReference>
<dbReference type="InterPro" id="IPR010982">
    <property type="entry name" value="Lambda_DNA-bd_dom_sf"/>
</dbReference>
<keyword evidence="1 3" id="KW-0238">DNA-binding</keyword>
<dbReference type="GO" id="GO:0003677">
    <property type="term" value="F:DNA binding"/>
    <property type="evidence" value="ECO:0007669"/>
    <property type="project" value="UniProtKB-KW"/>
</dbReference>
<evidence type="ECO:0000256" key="1">
    <source>
        <dbReference type="ARBA" id="ARBA00023125"/>
    </source>
</evidence>
<dbReference type="EMBL" id="CP012109">
    <property type="protein sequence ID" value="AKQ64119.1"/>
    <property type="molecule type" value="Genomic_DNA"/>
</dbReference>
<evidence type="ECO:0000259" key="2">
    <source>
        <dbReference type="PROSITE" id="PS50943"/>
    </source>
</evidence>
<dbReference type="KEGG" id="mym:A176_001031"/>
<dbReference type="eggNOG" id="COG1396">
    <property type="taxonomic scope" value="Bacteria"/>
</dbReference>
<dbReference type="Pfam" id="PF01381">
    <property type="entry name" value="HTH_3"/>
    <property type="match status" value="1"/>
</dbReference>
<dbReference type="Proteomes" id="UP000009026">
    <property type="component" value="Chromosome"/>
</dbReference>
<proteinExistence type="predicted"/>
<name>A0A0H4WMY2_9BACT</name>
<dbReference type="InterPro" id="IPR001387">
    <property type="entry name" value="Cro/C1-type_HTH"/>
</dbReference>
<organism evidence="3 4">
    <name type="scientific">Pseudomyxococcus hansupus</name>
    <dbReference type="NCBI Taxonomy" id="1297742"/>
    <lineage>
        <taxon>Bacteria</taxon>
        <taxon>Pseudomonadati</taxon>
        <taxon>Myxococcota</taxon>
        <taxon>Myxococcia</taxon>
        <taxon>Myxococcales</taxon>
        <taxon>Cystobacterineae</taxon>
        <taxon>Myxococcaceae</taxon>
        <taxon>Pseudomyxococcus</taxon>
    </lineage>
</organism>
<dbReference type="AlphaFoldDB" id="A0A0H4WMY2"/>
<dbReference type="InterPro" id="IPR050807">
    <property type="entry name" value="TransReg_Diox_bact_type"/>
</dbReference>
<evidence type="ECO:0000313" key="4">
    <source>
        <dbReference type="Proteomes" id="UP000009026"/>
    </source>
</evidence>
<feature type="domain" description="HTH cro/C1-type" evidence="2">
    <location>
        <begin position="24"/>
        <end position="78"/>
    </location>
</feature>
<dbReference type="PANTHER" id="PTHR46797:SF1">
    <property type="entry name" value="METHYLPHOSPHONATE SYNTHASE"/>
    <property type="match status" value="1"/>
</dbReference>
<keyword evidence="4" id="KW-1185">Reference proteome</keyword>
<protein>
    <submittedName>
        <fullName evidence="3">DNA-binding protein</fullName>
    </submittedName>
</protein>
<dbReference type="Gene3D" id="1.10.260.40">
    <property type="entry name" value="lambda repressor-like DNA-binding domains"/>
    <property type="match status" value="1"/>
</dbReference>
<dbReference type="GO" id="GO:0005829">
    <property type="term" value="C:cytosol"/>
    <property type="evidence" value="ECO:0007669"/>
    <property type="project" value="TreeGrafter"/>
</dbReference>
<dbReference type="STRING" id="1297742.A176_001031"/>